<accession>A0A7C3KHW6</accession>
<sequence length="173" mass="19134">MQKVFGPLQVKTSHRQLRSLPFVPVSPKFAVVLSAGLAAAGLLVTTPAFGQTTQKIVASSGNQNLTCVTEGQRLICSVQQPKQATQTTTFEQKPYSEKASEAVELTPVKRTALFNPELDGMLASGLLWTFYLSLPLSVIVAIWRYDQRAREQMAQLLQQVATLERIWQRPPAH</sequence>
<reference evidence="2" key="1">
    <citation type="journal article" date="2020" name="mSystems">
        <title>Genome- and Community-Level Interaction Insights into Carbon Utilization and Element Cycling Functions of Hydrothermarchaeota in Hydrothermal Sediment.</title>
        <authorList>
            <person name="Zhou Z."/>
            <person name="Liu Y."/>
            <person name="Xu W."/>
            <person name="Pan J."/>
            <person name="Luo Z.H."/>
            <person name="Li M."/>
        </authorList>
    </citation>
    <scope>NUCLEOTIDE SEQUENCE [LARGE SCALE GENOMIC DNA]</scope>
    <source>
        <strain evidence="2">SpSt-418</strain>
    </source>
</reference>
<feature type="transmembrane region" description="Helical" evidence="1">
    <location>
        <begin position="121"/>
        <end position="143"/>
    </location>
</feature>
<gene>
    <name evidence="2" type="ORF">ENR64_28380</name>
</gene>
<keyword evidence="1" id="KW-0812">Transmembrane</keyword>
<keyword evidence="1" id="KW-1133">Transmembrane helix</keyword>
<dbReference type="AlphaFoldDB" id="A0A7C3KHW6"/>
<keyword evidence="1" id="KW-0472">Membrane</keyword>
<comment type="caution">
    <text evidence="2">The sequence shown here is derived from an EMBL/GenBank/DDBJ whole genome shotgun (WGS) entry which is preliminary data.</text>
</comment>
<name>A0A7C3KHW6_9CYAN</name>
<evidence type="ECO:0000256" key="1">
    <source>
        <dbReference type="SAM" id="Phobius"/>
    </source>
</evidence>
<organism evidence="2">
    <name type="scientific">Oscillatoriales cyanobacterium SpSt-418</name>
    <dbReference type="NCBI Taxonomy" id="2282169"/>
    <lineage>
        <taxon>Bacteria</taxon>
        <taxon>Bacillati</taxon>
        <taxon>Cyanobacteriota</taxon>
        <taxon>Cyanophyceae</taxon>
        <taxon>Oscillatoriophycideae</taxon>
        <taxon>Oscillatoriales</taxon>
    </lineage>
</organism>
<dbReference type="EMBL" id="DSRU01000424">
    <property type="protein sequence ID" value="HFN01590.1"/>
    <property type="molecule type" value="Genomic_DNA"/>
</dbReference>
<proteinExistence type="predicted"/>
<protein>
    <submittedName>
        <fullName evidence="2">Uncharacterized protein</fullName>
    </submittedName>
</protein>
<evidence type="ECO:0000313" key="2">
    <source>
        <dbReference type="EMBL" id="HFN01590.1"/>
    </source>
</evidence>